<reference evidence="1 2" key="1">
    <citation type="journal article" date="2024" name="Int. J. Syst. Evol. Microbiol.">
        <title>Clostridium omnivorum sp. nov., isolated from anoxic soil under the treatment of reductive soil disinfestation.</title>
        <authorList>
            <person name="Ueki A."/>
            <person name="Tonouchi A."/>
            <person name="Kaku N."/>
            <person name="Honma S."/>
            <person name="Ueki K."/>
        </authorList>
    </citation>
    <scope>NUCLEOTIDE SEQUENCE [LARGE SCALE GENOMIC DNA]</scope>
    <source>
        <strain evidence="1 2">E14</strain>
    </source>
</reference>
<evidence type="ECO:0008006" key="3">
    <source>
        <dbReference type="Google" id="ProtNLM"/>
    </source>
</evidence>
<sequence>MEINLDLYEFSKTMSRVKLIRWDELPYFPIYCDQLLQIVNDELSFMQSDDKNEKLITKSMVNNYVKWGMIPKPVKKKYEKIHIASVIAITMLKQIMPISKITEGIQLQVNLQGDERAYNAFCEVFEESIRIVFLPILDELNPYVLQERKFEYDMLAISTITTALSSKLLTEKIIETKIKKNNNISRGEGETHE</sequence>
<comment type="caution">
    <text evidence="1">The sequence shown here is derived from an EMBL/GenBank/DDBJ whole genome shotgun (WGS) entry which is preliminary data.</text>
</comment>
<dbReference type="EMBL" id="BRXR01000001">
    <property type="protein sequence ID" value="GLC32820.1"/>
    <property type="molecule type" value="Genomic_DNA"/>
</dbReference>
<gene>
    <name evidence="1" type="ORF">bsdE14_42300</name>
</gene>
<proteinExistence type="predicted"/>
<dbReference type="RefSeq" id="WP_264852129.1">
    <property type="nucleotide sequence ID" value="NZ_BRXR01000001.1"/>
</dbReference>
<organism evidence="1 2">
    <name type="scientific">Clostridium omnivorum</name>
    <dbReference type="NCBI Taxonomy" id="1604902"/>
    <lineage>
        <taxon>Bacteria</taxon>
        <taxon>Bacillati</taxon>
        <taxon>Bacillota</taxon>
        <taxon>Clostridia</taxon>
        <taxon>Eubacteriales</taxon>
        <taxon>Clostridiaceae</taxon>
        <taxon>Clostridium</taxon>
    </lineage>
</organism>
<dbReference type="Proteomes" id="UP001208567">
    <property type="component" value="Unassembled WGS sequence"/>
</dbReference>
<dbReference type="PANTHER" id="PTHR40056:SF1">
    <property type="entry name" value="DUF1836 DOMAIN-CONTAINING PROTEIN"/>
    <property type="match status" value="1"/>
</dbReference>
<keyword evidence="2" id="KW-1185">Reference proteome</keyword>
<dbReference type="PANTHER" id="PTHR40056">
    <property type="entry name" value="HYPOTHETICAL CYTOSOLIC PROTEIN"/>
    <property type="match status" value="1"/>
</dbReference>
<evidence type="ECO:0000313" key="2">
    <source>
        <dbReference type="Proteomes" id="UP001208567"/>
    </source>
</evidence>
<accession>A0ABQ5NC37</accession>
<protein>
    <recommendedName>
        <fullName evidence="3">DUF1836 domain-containing protein</fullName>
    </recommendedName>
</protein>
<name>A0ABQ5NC37_9CLOT</name>
<evidence type="ECO:0000313" key="1">
    <source>
        <dbReference type="EMBL" id="GLC32820.1"/>
    </source>
</evidence>
<dbReference type="Pfam" id="PF08876">
    <property type="entry name" value="DUF1836"/>
    <property type="match status" value="1"/>
</dbReference>
<dbReference type="InterPro" id="IPR014975">
    <property type="entry name" value="DUF1836"/>
</dbReference>